<dbReference type="KEGG" id="bhc:JFL75_07195"/>
<keyword evidence="4" id="KW-1133">Transmembrane helix</keyword>
<keyword evidence="3" id="KW-0597">Phosphoprotein</keyword>
<evidence type="ECO:0000256" key="1">
    <source>
        <dbReference type="ARBA" id="ARBA00000085"/>
    </source>
</evidence>
<dbReference type="RefSeq" id="WP_215627996.1">
    <property type="nucleotide sequence ID" value="NZ_CP067089.2"/>
</dbReference>
<evidence type="ECO:0000256" key="3">
    <source>
        <dbReference type="ARBA" id="ARBA00022553"/>
    </source>
</evidence>
<sequence length="440" mass="49201">MKIATRTSSLIVALACWILGSALTVFIFLQMYDRARLIRDNDNERILTTLFASLRDYEDFGSAIDDSAVLKSHITGLAVYREDLGMVYSWGEPPALLDQELLDEQIISKNGRITIADPQGKSIKFIVRTEIMAPPPPQPDPHRGGHMQDQRMMMRGRQPPFFSTLDRGSYLYIDLYNPEYWRTDSTIKILFPICELALLFIVFYIRRLFLRNIEYRERIEGQKNLVVLGTAASTLAHEIKNPLSSIRLQTGILKKLGPENGTEEIAIIDQEVERLSALVYRVNDYLRDARGFPVPQNVYALLEEISQRICGKNIVDPGTCRDCAVFIDSDRARSVLENILRNALESGSSPEGVTLSAARSNGNIVIKIADRGKGIPAADRKRIFDPFFTSKSTGTGIGLSISKRFTEAANGSIAIESRDGGGTVVAVTFPEYTETQKKDL</sequence>
<accession>A0A7T7XQL7</accession>
<dbReference type="InterPro" id="IPR036097">
    <property type="entry name" value="HisK_dim/P_sf"/>
</dbReference>
<dbReference type="InterPro" id="IPR003661">
    <property type="entry name" value="HisK_dim/P_dom"/>
</dbReference>
<dbReference type="InterPro" id="IPR003594">
    <property type="entry name" value="HATPase_dom"/>
</dbReference>
<dbReference type="InterPro" id="IPR005467">
    <property type="entry name" value="His_kinase_dom"/>
</dbReference>
<keyword evidence="6" id="KW-0808">Transferase</keyword>
<dbReference type="Pfam" id="PF00512">
    <property type="entry name" value="HisKA"/>
    <property type="match status" value="1"/>
</dbReference>
<keyword evidence="4" id="KW-0472">Membrane</keyword>
<keyword evidence="6" id="KW-0418">Kinase</keyword>
<dbReference type="Gene3D" id="1.10.287.130">
    <property type="match status" value="1"/>
</dbReference>
<dbReference type="EMBL" id="CP067089">
    <property type="protein sequence ID" value="QQO10691.1"/>
    <property type="molecule type" value="Genomic_DNA"/>
</dbReference>
<evidence type="ECO:0000256" key="2">
    <source>
        <dbReference type="ARBA" id="ARBA00012438"/>
    </source>
</evidence>
<dbReference type="PANTHER" id="PTHR43547:SF2">
    <property type="entry name" value="HYBRID SIGNAL TRANSDUCTION HISTIDINE KINASE C"/>
    <property type="match status" value="1"/>
</dbReference>
<dbReference type="CDD" id="cd00075">
    <property type="entry name" value="HATPase"/>
    <property type="match status" value="1"/>
</dbReference>
<protein>
    <recommendedName>
        <fullName evidence="2">histidine kinase</fullName>
        <ecNumber evidence="2">2.7.13.3</ecNumber>
    </recommendedName>
</protein>
<dbReference type="SMART" id="SM00387">
    <property type="entry name" value="HATPase_c"/>
    <property type="match status" value="1"/>
</dbReference>
<dbReference type="SUPFAM" id="SSF47384">
    <property type="entry name" value="Homodimeric domain of signal transducing histidine kinase"/>
    <property type="match status" value="1"/>
</dbReference>
<gene>
    <name evidence="6" type="ORF">JFL75_07195</name>
</gene>
<comment type="catalytic activity">
    <reaction evidence="1">
        <text>ATP + protein L-histidine = ADP + protein N-phospho-L-histidine.</text>
        <dbReference type="EC" id="2.7.13.3"/>
    </reaction>
</comment>
<dbReference type="Gene3D" id="3.30.565.10">
    <property type="entry name" value="Histidine kinase-like ATPase, C-terminal domain"/>
    <property type="match status" value="1"/>
</dbReference>
<feature type="transmembrane region" description="Helical" evidence="4">
    <location>
        <begin position="12"/>
        <end position="32"/>
    </location>
</feature>
<dbReference type="SMART" id="SM00388">
    <property type="entry name" value="HisKA"/>
    <property type="match status" value="1"/>
</dbReference>
<dbReference type="Pfam" id="PF02518">
    <property type="entry name" value="HATPase_c"/>
    <property type="match status" value="1"/>
</dbReference>
<dbReference type="PANTHER" id="PTHR43547">
    <property type="entry name" value="TWO-COMPONENT HISTIDINE KINASE"/>
    <property type="match status" value="1"/>
</dbReference>
<organism evidence="6 7">
    <name type="scientific">Breznakiella homolactica</name>
    <dbReference type="NCBI Taxonomy" id="2798577"/>
    <lineage>
        <taxon>Bacteria</taxon>
        <taxon>Pseudomonadati</taxon>
        <taxon>Spirochaetota</taxon>
        <taxon>Spirochaetia</taxon>
        <taxon>Spirochaetales</taxon>
        <taxon>Breznakiellaceae</taxon>
        <taxon>Breznakiella</taxon>
    </lineage>
</organism>
<evidence type="ECO:0000313" key="6">
    <source>
        <dbReference type="EMBL" id="QQO10691.1"/>
    </source>
</evidence>
<dbReference type="PRINTS" id="PR00344">
    <property type="entry name" value="BCTRLSENSOR"/>
</dbReference>
<dbReference type="InterPro" id="IPR036890">
    <property type="entry name" value="HATPase_C_sf"/>
</dbReference>
<evidence type="ECO:0000256" key="4">
    <source>
        <dbReference type="SAM" id="Phobius"/>
    </source>
</evidence>
<feature type="domain" description="Histidine kinase" evidence="5">
    <location>
        <begin position="234"/>
        <end position="433"/>
    </location>
</feature>
<evidence type="ECO:0000313" key="7">
    <source>
        <dbReference type="Proteomes" id="UP000595917"/>
    </source>
</evidence>
<dbReference type="Proteomes" id="UP000595917">
    <property type="component" value="Chromosome"/>
</dbReference>
<dbReference type="PROSITE" id="PS50109">
    <property type="entry name" value="HIS_KIN"/>
    <property type="match status" value="1"/>
</dbReference>
<dbReference type="EC" id="2.7.13.3" evidence="2"/>
<proteinExistence type="predicted"/>
<name>A0A7T7XQL7_9SPIR</name>
<reference evidence="6" key="1">
    <citation type="submission" date="2021-01" db="EMBL/GenBank/DDBJ databases">
        <title>Description of Breznakiella homolactica.</title>
        <authorList>
            <person name="Song Y."/>
            <person name="Brune A."/>
        </authorList>
    </citation>
    <scope>NUCLEOTIDE SEQUENCE</scope>
    <source>
        <strain evidence="6">RmG30</strain>
    </source>
</reference>
<dbReference type="AlphaFoldDB" id="A0A7T7XQL7"/>
<dbReference type="GO" id="GO:0000155">
    <property type="term" value="F:phosphorelay sensor kinase activity"/>
    <property type="evidence" value="ECO:0007669"/>
    <property type="project" value="InterPro"/>
</dbReference>
<evidence type="ECO:0000259" key="5">
    <source>
        <dbReference type="PROSITE" id="PS50109"/>
    </source>
</evidence>
<keyword evidence="4" id="KW-0812">Transmembrane</keyword>
<dbReference type="SUPFAM" id="SSF55874">
    <property type="entry name" value="ATPase domain of HSP90 chaperone/DNA topoisomerase II/histidine kinase"/>
    <property type="match status" value="1"/>
</dbReference>
<dbReference type="CDD" id="cd00082">
    <property type="entry name" value="HisKA"/>
    <property type="match status" value="1"/>
</dbReference>
<keyword evidence="7" id="KW-1185">Reference proteome</keyword>
<dbReference type="InterPro" id="IPR004358">
    <property type="entry name" value="Sig_transdc_His_kin-like_C"/>
</dbReference>